<evidence type="ECO:0000256" key="1">
    <source>
        <dbReference type="SAM" id="SignalP"/>
    </source>
</evidence>
<accession>A0A5P3VTM2</accession>
<name>A0A5P3VTM2_9BURK</name>
<reference evidence="2 3" key="1">
    <citation type="submission" date="2018-09" db="EMBL/GenBank/DDBJ databases">
        <title>Complete genome sequence of Cupriavidus oxalaticus T2, a bacterium capable of phenol tolerance and degradation.</title>
        <authorList>
            <person name="Yan J."/>
        </authorList>
    </citation>
    <scope>NUCLEOTIDE SEQUENCE [LARGE SCALE GENOMIC DNA]</scope>
    <source>
        <strain evidence="2 3">T2</strain>
        <plasmid evidence="2 3">unnamed1</plasmid>
    </source>
</reference>
<keyword evidence="2" id="KW-0614">Plasmid</keyword>
<protein>
    <submittedName>
        <fullName evidence="2">Uncharacterized protein</fullName>
    </submittedName>
</protein>
<keyword evidence="1" id="KW-0732">Signal</keyword>
<dbReference type="EMBL" id="CP032520">
    <property type="protein sequence ID" value="QEZ48792.1"/>
    <property type="molecule type" value="Genomic_DNA"/>
</dbReference>
<geneLocation type="plasmid" evidence="2">
    <name>unnamed1</name>
</geneLocation>
<evidence type="ECO:0000313" key="3">
    <source>
        <dbReference type="Proteomes" id="UP000325743"/>
    </source>
</evidence>
<evidence type="ECO:0000313" key="2">
    <source>
        <dbReference type="EMBL" id="QEZ48792.1"/>
    </source>
</evidence>
<dbReference type="AlphaFoldDB" id="A0A5P3VTM2"/>
<feature type="signal peptide" evidence="1">
    <location>
        <begin position="1"/>
        <end position="18"/>
    </location>
</feature>
<organism evidence="2 3">
    <name type="scientific">Cupriavidus oxalaticus</name>
    <dbReference type="NCBI Taxonomy" id="96344"/>
    <lineage>
        <taxon>Bacteria</taxon>
        <taxon>Pseudomonadati</taxon>
        <taxon>Pseudomonadota</taxon>
        <taxon>Betaproteobacteria</taxon>
        <taxon>Burkholderiales</taxon>
        <taxon>Burkholderiaceae</taxon>
        <taxon>Cupriavidus</taxon>
    </lineage>
</organism>
<gene>
    <name evidence="2" type="ORF">D2917_31440</name>
</gene>
<dbReference type="Proteomes" id="UP000325743">
    <property type="component" value="Plasmid unnamed1"/>
</dbReference>
<proteinExistence type="predicted"/>
<sequence length="169" mass="18619">MRRQLAVAVLTWMLEAVAQLVDGQAFMGQGNKHGFLRWGKLGEAGGAQMQRLKQWVRAWCTPSSSSDVHARSSLNLIACKAAGAWPTGSGSGLSVLMSFPILVPPEHDTRVGRECLNEREDCPAPCALCRVLQAWGKKARRYEGQIVIIRIGLEEFQTLILAEPFNTRS</sequence>
<feature type="chain" id="PRO_5024835470" evidence="1">
    <location>
        <begin position="19"/>
        <end position="169"/>
    </location>
</feature>